<name>A0ABY4IUX0_9MICO</name>
<dbReference type="EMBL" id="CP078078">
    <property type="protein sequence ID" value="UPL16503.1"/>
    <property type="molecule type" value="Genomic_DNA"/>
</dbReference>
<dbReference type="SUPFAM" id="SSF53448">
    <property type="entry name" value="Nucleotide-diphospho-sugar transferases"/>
    <property type="match status" value="1"/>
</dbReference>
<dbReference type="PANTHER" id="PTHR36529:SF1">
    <property type="entry name" value="GLYCOSYLTRANSFERASE"/>
    <property type="match status" value="1"/>
</dbReference>
<dbReference type="Pfam" id="PF09837">
    <property type="entry name" value="DUF2064"/>
    <property type="match status" value="1"/>
</dbReference>
<evidence type="ECO:0000313" key="2">
    <source>
        <dbReference type="Proteomes" id="UP000830631"/>
    </source>
</evidence>
<protein>
    <submittedName>
        <fullName evidence="1">DUF2064 domain-containing protein</fullName>
    </submittedName>
</protein>
<dbReference type="PANTHER" id="PTHR36529">
    <property type="entry name" value="SLL1095 PROTEIN"/>
    <property type="match status" value="1"/>
</dbReference>
<dbReference type="InterPro" id="IPR029044">
    <property type="entry name" value="Nucleotide-diphossugar_trans"/>
</dbReference>
<organism evidence="1 2">
    <name type="scientific">Microbacterium aurugineum</name>
    <dbReference type="NCBI Taxonomy" id="2851642"/>
    <lineage>
        <taxon>Bacteria</taxon>
        <taxon>Bacillati</taxon>
        <taxon>Actinomycetota</taxon>
        <taxon>Actinomycetes</taxon>
        <taxon>Micrococcales</taxon>
        <taxon>Microbacteriaceae</taxon>
        <taxon>Microbacterium</taxon>
    </lineage>
</organism>
<reference evidence="1 2" key="1">
    <citation type="submission" date="2021-06" db="EMBL/GenBank/DDBJ databases">
        <title>Genome-based taxonomic framework of Microbacterium strains isolated from marine environment, the description of four new species and reclassification of four preexisting species.</title>
        <authorList>
            <person name="Lee S.D."/>
            <person name="Kim S.-M."/>
            <person name="Byeon Y.-S."/>
            <person name="Yang H.L."/>
            <person name="Kim I.S."/>
        </authorList>
    </citation>
    <scope>NUCLEOTIDE SEQUENCE [LARGE SCALE GENOMIC DNA]</scope>
    <source>
        <strain evidence="1 2">KSW4-10</strain>
    </source>
</reference>
<accession>A0ABY4IUX0</accession>
<dbReference type="Proteomes" id="UP000830631">
    <property type="component" value="Chromosome"/>
</dbReference>
<proteinExistence type="predicted"/>
<sequence>MNAETTIIVMAKECLPGKVKTRLHPPFTLEEAADIAQASLADTLDAVGATGLPVVVCAQGDVSAPAGFRVIPQVSGGLDERIGAALDSVPGMVLLVGMDTPQLDPMLLRALADDWPEDVDAWIGPATDGGFWLLGIDDLRPGRLGSCSRGDLVRGVPMSVSNTGAHQRRRLVRMWLRVRDVPPLTDIDDLASLREVAAVLSPQGHLAGLLPRFSDVFEATAAVGRAGEGNGRG</sequence>
<dbReference type="RefSeq" id="WP_261811984.1">
    <property type="nucleotide sequence ID" value="NZ_CP078078.1"/>
</dbReference>
<dbReference type="Gene3D" id="3.90.550.10">
    <property type="entry name" value="Spore Coat Polysaccharide Biosynthesis Protein SpsA, Chain A"/>
    <property type="match status" value="1"/>
</dbReference>
<gene>
    <name evidence="1" type="ORF">KV397_01400</name>
</gene>
<evidence type="ECO:0000313" key="1">
    <source>
        <dbReference type="EMBL" id="UPL16503.1"/>
    </source>
</evidence>
<dbReference type="InterPro" id="IPR018641">
    <property type="entry name" value="Trfase_1_rSAM/seldom-assoc"/>
</dbReference>
<keyword evidence="2" id="KW-1185">Reference proteome</keyword>